<dbReference type="GO" id="GO:0005829">
    <property type="term" value="C:cytosol"/>
    <property type="evidence" value="ECO:0007669"/>
    <property type="project" value="TreeGrafter"/>
</dbReference>
<dbReference type="AlphaFoldDB" id="D4ZLV9"/>
<feature type="domain" description="Thioesterase" evidence="2">
    <location>
        <begin position="274"/>
        <end position="346"/>
    </location>
</feature>
<proteinExistence type="predicted"/>
<accession>D4ZLV9</accession>
<dbReference type="GO" id="GO:0061522">
    <property type="term" value="F:1,4-dihydroxy-2-naphthoyl-CoA thioesterase activity"/>
    <property type="evidence" value="ECO:0007669"/>
    <property type="project" value="TreeGrafter"/>
</dbReference>
<dbReference type="InterPro" id="IPR003736">
    <property type="entry name" value="PAAI_dom"/>
</dbReference>
<evidence type="ECO:0000313" key="4">
    <source>
        <dbReference type="Proteomes" id="UP000002350"/>
    </source>
</evidence>
<feature type="domain" description="Thioesterase" evidence="2">
    <location>
        <begin position="47"/>
        <end position="123"/>
    </location>
</feature>
<dbReference type="STRING" id="637905.SVI_2687"/>
<dbReference type="Pfam" id="PF03061">
    <property type="entry name" value="4HBT"/>
    <property type="match status" value="2"/>
</dbReference>
<reference evidence="4" key="1">
    <citation type="journal article" date="2010" name="Mol. Biosyst.">
        <title>Complete genome sequence and comparative analysis of Shewanella violacea, a psychrophilic and piezophilic bacterium from deep sea floor sediments.</title>
        <authorList>
            <person name="Aono E."/>
            <person name="Baba T."/>
            <person name="Ara T."/>
            <person name="Nishi T."/>
            <person name="Nakamichi T."/>
            <person name="Inamoto E."/>
            <person name="Toyonaga H."/>
            <person name="Hasegawa M."/>
            <person name="Takai Y."/>
            <person name="Okumura Y."/>
            <person name="Baba M."/>
            <person name="Tomita M."/>
            <person name="Kato C."/>
            <person name="Oshima T."/>
            <person name="Nakasone K."/>
            <person name="Mori H."/>
        </authorList>
    </citation>
    <scope>NUCLEOTIDE SEQUENCE [LARGE SCALE GENOMIC DNA]</scope>
    <source>
        <strain evidence="4">JCM 10179 / CIP 106290 / LMG 19151 / DSS12</strain>
    </source>
</reference>
<gene>
    <name evidence="3" type="ordered locus">SVI_2687</name>
</gene>
<evidence type="ECO:0000256" key="1">
    <source>
        <dbReference type="ARBA" id="ARBA00022801"/>
    </source>
</evidence>
<name>D4ZLV9_SHEVD</name>
<dbReference type="CDD" id="cd03443">
    <property type="entry name" value="PaaI_thioesterase"/>
    <property type="match status" value="2"/>
</dbReference>
<evidence type="ECO:0000259" key="2">
    <source>
        <dbReference type="Pfam" id="PF03061"/>
    </source>
</evidence>
<dbReference type="Proteomes" id="UP000002350">
    <property type="component" value="Chromosome"/>
</dbReference>
<protein>
    <submittedName>
        <fullName evidence="3">Thioesterase superfamily</fullName>
    </submittedName>
</protein>
<dbReference type="InterPro" id="IPR029069">
    <property type="entry name" value="HotDog_dom_sf"/>
</dbReference>
<dbReference type="Gene3D" id="3.10.129.10">
    <property type="entry name" value="Hotdog Thioesterase"/>
    <property type="match status" value="2"/>
</dbReference>
<dbReference type="EMBL" id="AP011177">
    <property type="protein sequence ID" value="BAJ02658.1"/>
    <property type="molecule type" value="Genomic_DNA"/>
</dbReference>
<dbReference type="NCBIfam" id="TIGR00369">
    <property type="entry name" value="unchar_dom_1"/>
    <property type="match status" value="1"/>
</dbReference>
<keyword evidence="1" id="KW-0378">Hydrolase</keyword>
<dbReference type="SUPFAM" id="SSF54637">
    <property type="entry name" value="Thioesterase/thiol ester dehydrase-isomerase"/>
    <property type="match status" value="2"/>
</dbReference>
<sequence>MTQIATRFVDQLAQCRRLKLKVHEASEHHVLIELPYNEELIGYPDTGVIHGGVITTLMDTASGSAVVCAIYDKYQSLELSPTLDLRVDYMKPADPNKPVYGFAECYKISSSVSFTRAIAYQDSIDDPIAHAVGSFMRISPEMIGDDFRQALLGQKPSLSASLNAVSASTNAVDGEAVSTRAVNNGAVNQGTVNEGAVNHASSADTSKASEPRGKELDVKEIVKRATALNDFAHLLAHVPYTDFIGMNVERFGDELVFRLPARDENIGNPILPAIHGGVIAGFMEMSAIVQLMVFMHTSRVPKVVDFSIDYLRAGYHKDSFAECKITRQGRRVANVSINCWQTNRKKLIATARAHFLIH</sequence>
<dbReference type="HOGENOM" id="CLU_773612_0_0_6"/>
<dbReference type="KEGG" id="svo:SVI_2687"/>
<dbReference type="PANTHER" id="PTHR43240:SF7">
    <property type="entry name" value="BLR7284 PROTEIN"/>
    <property type="match status" value="1"/>
</dbReference>
<evidence type="ECO:0000313" key="3">
    <source>
        <dbReference type="EMBL" id="BAJ02658.1"/>
    </source>
</evidence>
<dbReference type="PANTHER" id="PTHR43240">
    <property type="entry name" value="1,4-DIHYDROXY-2-NAPHTHOYL-COA THIOESTERASE 1"/>
    <property type="match status" value="1"/>
</dbReference>
<dbReference type="InterPro" id="IPR006683">
    <property type="entry name" value="Thioestr_dom"/>
</dbReference>
<keyword evidence="4" id="KW-1185">Reference proteome</keyword>
<organism evidence="3 4">
    <name type="scientific">Shewanella violacea (strain JCM 10179 / CIP 106290 / LMG 19151 / DSS12)</name>
    <dbReference type="NCBI Taxonomy" id="637905"/>
    <lineage>
        <taxon>Bacteria</taxon>
        <taxon>Pseudomonadati</taxon>
        <taxon>Pseudomonadota</taxon>
        <taxon>Gammaproteobacteria</taxon>
        <taxon>Alteromonadales</taxon>
        <taxon>Shewanellaceae</taxon>
        <taxon>Shewanella</taxon>
    </lineage>
</organism>
<dbReference type="eggNOG" id="COG2050">
    <property type="taxonomic scope" value="Bacteria"/>
</dbReference>